<keyword evidence="2" id="KW-1185">Reference proteome</keyword>
<dbReference type="GO" id="GO:0003676">
    <property type="term" value="F:nucleic acid binding"/>
    <property type="evidence" value="ECO:0007669"/>
    <property type="project" value="InterPro"/>
</dbReference>
<reference evidence="1 2" key="1">
    <citation type="journal article" date="2019" name="Commun. Biol.">
        <title>The bagworm genome reveals a unique fibroin gene that provides high tensile strength.</title>
        <authorList>
            <person name="Kono N."/>
            <person name="Nakamura H."/>
            <person name="Ohtoshi R."/>
            <person name="Tomita M."/>
            <person name="Numata K."/>
            <person name="Arakawa K."/>
        </authorList>
    </citation>
    <scope>NUCLEOTIDE SEQUENCE [LARGE SCALE GENOMIC DNA]</scope>
</reference>
<name>A0A4C1S8F3_EUMVA</name>
<dbReference type="AlphaFoldDB" id="A0A4C1S8F3"/>
<protein>
    <recommendedName>
        <fullName evidence="3">Histone-lysine N-methyltransferase SETMAR</fullName>
    </recommendedName>
</protein>
<evidence type="ECO:0008006" key="3">
    <source>
        <dbReference type="Google" id="ProtNLM"/>
    </source>
</evidence>
<dbReference type="Proteomes" id="UP000299102">
    <property type="component" value="Unassembled WGS sequence"/>
</dbReference>
<gene>
    <name evidence="1" type="ORF">EVAR_121_1</name>
</gene>
<organism evidence="1 2">
    <name type="scientific">Eumeta variegata</name>
    <name type="common">Bagworm moth</name>
    <name type="synonym">Eumeta japonica</name>
    <dbReference type="NCBI Taxonomy" id="151549"/>
    <lineage>
        <taxon>Eukaryota</taxon>
        <taxon>Metazoa</taxon>
        <taxon>Ecdysozoa</taxon>
        <taxon>Arthropoda</taxon>
        <taxon>Hexapoda</taxon>
        <taxon>Insecta</taxon>
        <taxon>Pterygota</taxon>
        <taxon>Neoptera</taxon>
        <taxon>Endopterygota</taxon>
        <taxon>Lepidoptera</taxon>
        <taxon>Glossata</taxon>
        <taxon>Ditrysia</taxon>
        <taxon>Tineoidea</taxon>
        <taxon>Psychidae</taxon>
        <taxon>Oiketicinae</taxon>
        <taxon>Eumeta</taxon>
    </lineage>
</organism>
<dbReference type="Gene3D" id="3.30.420.10">
    <property type="entry name" value="Ribonuclease H-like superfamily/Ribonuclease H"/>
    <property type="match status" value="1"/>
</dbReference>
<sequence>MAAIRDADFEILAHLRYSSDFAPSDLYLFLRLKDYLKVERFKDNEAVAATVQEYLGVMRTGKRDVFRQPGDPHADSQSETKDMPKRPALLKFSFCERCYFSYYGI</sequence>
<dbReference type="EMBL" id="BGZK01000001">
    <property type="protein sequence ID" value="GBO98534.1"/>
    <property type="molecule type" value="Genomic_DNA"/>
</dbReference>
<accession>A0A4C1S8F3</accession>
<proteinExistence type="predicted"/>
<evidence type="ECO:0000313" key="1">
    <source>
        <dbReference type="EMBL" id="GBO98534.1"/>
    </source>
</evidence>
<evidence type="ECO:0000313" key="2">
    <source>
        <dbReference type="Proteomes" id="UP000299102"/>
    </source>
</evidence>
<comment type="caution">
    <text evidence="1">The sequence shown here is derived from an EMBL/GenBank/DDBJ whole genome shotgun (WGS) entry which is preliminary data.</text>
</comment>
<dbReference type="InterPro" id="IPR036397">
    <property type="entry name" value="RNaseH_sf"/>
</dbReference>